<keyword evidence="1" id="KW-0614">Plasmid</keyword>
<organism evidence="1">
    <name type="scientific">Pseudomonas putida</name>
    <name type="common">Arthrobacter siderocapsulatus</name>
    <dbReference type="NCBI Taxonomy" id="303"/>
    <lineage>
        <taxon>Bacteria</taxon>
        <taxon>Pseudomonadati</taxon>
        <taxon>Pseudomonadota</taxon>
        <taxon>Gammaproteobacteria</taxon>
        <taxon>Pseudomonadales</taxon>
        <taxon>Pseudomonadaceae</taxon>
        <taxon>Pseudomonas</taxon>
    </lineage>
</organism>
<evidence type="ECO:0000313" key="2">
    <source>
        <dbReference type="EMBL" id="RNF92654.1"/>
    </source>
</evidence>
<reference evidence="2 3" key="2">
    <citation type="submission" date="2018-10" db="EMBL/GenBank/DDBJ databases">
        <title>An outbreak of IMP-63 producing strain in France.</title>
        <authorList>
            <person name="Bour M."/>
            <person name="Liapis E."/>
            <person name="Plesiat P."/>
        </authorList>
    </citation>
    <scope>NUCLEOTIDE SEQUENCE [LARGE SCALE GENOMIC DNA]</scope>
    <source>
        <strain evidence="2 3">12917</strain>
    </source>
</reference>
<evidence type="ECO:0000313" key="3">
    <source>
        <dbReference type="Proteomes" id="UP000278162"/>
    </source>
</evidence>
<proteinExistence type="predicted"/>
<dbReference type="Proteomes" id="UP000278162">
    <property type="component" value="Unassembled WGS sequence"/>
</dbReference>
<protein>
    <submittedName>
        <fullName evidence="1">Uncharacterized protein</fullName>
    </submittedName>
</protein>
<sequence>MQSNNHPAAPDSFERSRLAELVKLHQAIAALGQAPDYMAVIEQRSALYDSVRELHPTLVSTEEASALNLLIGSMAETRRETLGV</sequence>
<evidence type="ECO:0000313" key="1">
    <source>
        <dbReference type="EMBL" id="ARO46410.1"/>
    </source>
</evidence>
<reference evidence="1" key="1">
    <citation type="submission" date="2016-11" db="EMBL/GenBank/DDBJ databases">
        <title>The novel Pseudomonas putida plasmid p12969-2 harbors an In127-carrying multidrug-resistant region.</title>
        <authorList>
            <person name="Xu Y."/>
            <person name="Niu Y."/>
            <person name="Sun F."/>
            <person name="Yang Y."/>
            <person name="Luo W."/>
            <person name="Wang Z."/>
        </authorList>
    </citation>
    <scope>NUCLEOTIDE SEQUENCE</scope>
    <source>
        <strain evidence="1">12969</strain>
        <plasmid evidence="1">p12969-2</plasmid>
    </source>
</reference>
<dbReference type="RefSeq" id="WP_054912971.1">
    <property type="nucleotide sequence ID" value="NZ_RJAI01000012.1"/>
</dbReference>
<geneLocation type="plasmid" evidence="1">
    <name>p12969-2</name>
</geneLocation>
<dbReference type="EMBL" id="RJAI01000012">
    <property type="protein sequence ID" value="RNF92654.1"/>
    <property type="molecule type" value="Genomic_DNA"/>
</dbReference>
<name>A0A1W6QY48_PSEPU</name>
<dbReference type="AlphaFoldDB" id="A0A1W6QY48"/>
<gene>
    <name evidence="2" type="ORF">EFK07_06030</name>
</gene>
<dbReference type="EMBL" id="KY270855">
    <property type="protein sequence ID" value="ARO46410.1"/>
    <property type="molecule type" value="Genomic_DNA"/>
</dbReference>
<accession>A0A1W6QY48</accession>